<dbReference type="EMBL" id="KQ761768">
    <property type="protein sequence ID" value="OAD57112.1"/>
    <property type="molecule type" value="Genomic_DNA"/>
</dbReference>
<feature type="transmembrane region" description="Helical" evidence="6">
    <location>
        <begin position="190"/>
        <end position="211"/>
    </location>
</feature>
<evidence type="ECO:0000256" key="5">
    <source>
        <dbReference type="ARBA" id="ARBA00023136"/>
    </source>
</evidence>
<feature type="transmembrane region" description="Helical" evidence="6">
    <location>
        <begin position="66"/>
        <end position="88"/>
    </location>
</feature>
<keyword evidence="8" id="KW-1185">Reference proteome</keyword>
<feature type="transmembrane region" description="Helical" evidence="6">
    <location>
        <begin position="94"/>
        <end position="113"/>
    </location>
</feature>
<dbReference type="InterPro" id="IPR037185">
    <property type="entry name" value="EmrE-like"/>
</dbReference>
<feature type="transmembrane region" description="Helical" evidence="6">
    <location>
        <begin position="120"/>
        <end position="140"/>
    </location>
</feature>
<dbReference type="GO" id="GO:0015095">
    <property type="term" value="F:magnesium ion transmembrane transporter activity"/>
    <property type="evidence" value="ECO:0007669"/>
    <property type="project" value="InterPro"/>
</dbReference>
<evidence type="ECO:0000256" key="3">
    <source>
        <dbReference type="ARBA" id="ARBA00022692"/>
    </source>
</evidence>
<dbReference type="SUPFAM" id="SSF103481">
    <property type="entry name" value="Multidrug resistance efflux transporter EmrE"/>
    <property type="match status" value="1"/>
</dbReference>
<evidence type="ECO:0000256" key="1">
    <source>
        <dbReference type="ARBA" id="ARBA00004141"/>
    </source>
</evidence>
<comment type="subcellular location">
    <subcellularLocation>
        <location evidence="1">Membrane</location>
        <topology evidence="1">Multi-pass membrane protein</topology>
    </subcellularLocation>
</comment>
<dbReference type="PANTHER" id="PTHR12570">
    <property type="match status" value="1"/>
</dbReference>
<evidence type="ECO:0000256" key="2">
    <source>
        <dbReference type="ARBA" id="ARBA00007230"/>
    </source>
</evidence>
<feature type="transmembrane region" description="Helical" evidence="6">
    <location>
        <begin position="223"/>
        <end position="245"/>
    </location>
</feature>
<dbReference type="GO" id="GO:0016020">
    <property type="term" value="C:membrane"/>
    <property type="evidence" value="ECO:0007669"/>
    <property type="project" value="UniProtKB-SubCell"/>
</dbReference>
<feature type="transmembrane region" description="Helical" evidence="6">
    <location>
        <begin position="289"/>
        <end position="309"/>
    </location>
</feature>
<feature type="transmembrane region" description="Helical" evidence="6">
    <location>
        <begin position="160"/>
        <end position="178"/>
    </location>
</feature>
<evidence type="ECO:0000256" key="4">
    <source>
        <dbReference type="ARBA" id="ARBA00022989"/>
    </source>
</evidence>
<dbReference type="OrthoDB" id="6428174at2759"/>
<organism evidence="7 8">
    <name type="scientific">Eufriesea mexicana</name>
    <dbReference type="NCBI Taxonomy" id="516756"/>
    <lineage>
        <taxon>Eukaryota</taxon>
        <taxon>Metazoa</taxon>
        <taxon>Ecdysozoa</taxon>
        <taxon>Arthropoda</taxon>
        <taxon>Hexapoda</taxon>
        <taxon>Insecta</taxon>
        <taxon>Pterygota</taxon>
        <taxon>Neoptera</taxon>
        <taxon>Endopterygota</taxon>
        <taxon>Hymenoptera</taxon>
        <taxon>Apocrita</taxon>
        <taxon>Aculeata</taxon>
        <taxon>Apoidea</taxon>
        <taxon>Anthophila</taxon>
        <taxon>Apidae</taxon>
        <taxon>Eufriesea</taxon>
    </lineage>
</organism>
<reference evidence="7 8" key="1">
    <citation type="submission" date="2015-07" db="EMBL/GenBank/DDBJ databases">
        <title>The genome of Eufriesea mexicana.</title>
        <authorList>
            <person name="Pan H."/>
            <person name="Kapheim K."/>
        </authorList>
    </citation>
    <scope>NUCLEOTIDE SEQUENCE [LARGE SCALE GENOMIC DNA]</scope>
    <source>
        <strain evidence="7">0111107269</strain>
        <tissue evidence="7">Whole body</tissue>
    </source>
</reference>
<proteinExistence type="inferred from homology"/>
<dbReference type="Pfam" id="PF05653">
    <property type="entry name" value="Mg_trans_NIPA"/>
    <property type="match status" value="1"/>
</dbReference>
<evidence type="ECO:0000256" key="6">
    <source>
        <dbReference type="SAM" id="Phobius"/>
    </source>
</evidence>
<feature type="transmembrane region" description="Helical" evidence="6">
    <location>
        <begin position="20"/>
        <end position="39"/>
    </location>
</feature>
<gene>
    <name evidence="7" type="ORF">WN48_02686</name>
</gene>
<keyword evidence="5 6" id="KW-0472">Membrane</keyword>
<name>A0A310SP55_9HYME</name>
<dbReference type="Proteomes" id="UP000250275">
    <property type="component" value="Unassembled WGS sequence"/>
</dbReference>
<evidence type="ECO:0000313" key="8">
    <source>
        <dbReference type="Proteomes" id="UP000250275"/>
    </source>
</evidence>
<sequence>MSFIKRTAIDIQLYDTTDFYIGLSLAISSSVFIGASFIIKKKALIRLQKRGALRASSGGFGYLKEWMWWFGLFLMGIGEVANFAAYAFTPASLVTPLGAFSVLISAILASRYLNEKLNLLGKIGCLLCILGSTVLVIHSPKEEEINTLNELLDKVKDPGYIIYIFIVIICSILIIFYIGPAYGKQNIMVYIYLCSSVGSLTVMSCKVLRLTLKETMLVFDNGFTNWLTWAFLSCVIVCISIQMNYLSRLLDLFETTIVTPIYYVFFTTLVIFASAILFREWENMGVEDILGSFCGFLTIIIAIFLLNAFKELDISYKDIRHIFQPKKKLVTSSNNQWSSRNEERLITRLEKELNHTYEAQALTKTV</sequence>
<protein>
    <submittedName>
        <fullName evidence="7">Magnesium transporter NIPA2</fullName>
    </submittedName>
</protein>
<keyword evidence="3 6" id="KW-0812">Transmembrane</keyword>
<dbReference type="InterPro" id="IPR008521">
    <property type="entry name" value="Mg_trans_NIPA"/>
</dbReference>
<accession>A0A310SP55</accession>
<evidence type="ECO:0000313" key="7">
    <source>
        <dbReference type="EMBL" id="OAD57112.1"/>
    </source>
</evidence>
<feature type="transmembrane region" description="Helical" evidence="6">
    <location>
        <begin position="257"/>
        <end position="277"/>
    </location>
</feature>
<dbReference type="AlphaFoldDB" id="A0A310SP55"/>
<keyword evidence="4 6" id="KW-1133">Transmembrane helix</keyword>
<comment type="similarity">
    <text evidence="2">Belongs to the NIPA family.</text>
</comment>
<dbReference type="PANTHER" id="PTHR12570:SF92">
    <property type="entry name" value="SPICHTHYIN, ISOFORM B"/>
    <property type="match status" value="1"/>
</dbReference>